<dbReference type="EMBL" id="CAKASE010000057">
    <property type="protein sequence ID" value="CAG9567003.1"/>
    <property type="molecule type" value="Genomic_DNA"/>
</dbReference>
<protein>
    <submittedName>
        <fullName evidence="3">(African queen) hypothetical protein</fullName>
    </submittedName>
</protein>
<dbReference type="AlphaFoldDB" id="A0A8J2QR02"/>
<evidence type="ECO:0000313" key="4">
    <source>
        <dbReference type="Proteomes" id="UP000789524"/>
    </source>
</evidence>
<dbReference type="PANTHER" id="PTHR46953:SF1">
    <property type="entry name" value="G-PROTEIN COUPLED RECEPTOR MTH-LIKE 1-RELATED"/>
    <property type="match status" value="1"/>
</dbReference>
<feature type="region of interest" description="Disordered" evidence="1">
    <location>
        <begin position="1"/>
        <end position="20"/>
    </location>
</feature>
<proteinExistence type="predicted"/>
<comment type="caution">
    <text evidence="3">The sequence shown here is derived from an EMBL/GenBank/DDBJ whole genome shotgun (WGS) entry which is preliminary data.</text>
</comment>
<sequence>MSQDSKKITGGLGGEKKFSRKKHHMGGHYVTDTAGMCGLMLPARLVTLHLSWLLSFRLHQAATHSDESNSFIHCCCTSGRLQMEKVAAVNTSAASEGWLEFNVTSALATWLGAPADKTMDFSLLFTHIRNQNDTSKPEDIGIQETHGNNTEAKQPFMVAFFKNGPKLGSADSGARKKREAKTAGGIMVYSENYLRNPLTELTEEKFNFSIEGSTLNVFSKEGFNERNFYAGEWCLEEKYGGKENYWLNSSRRALDDEGRSPGDPGTLLTNQYCLEMFDRRDCPTKDVLVTAVLCFIPANPPETKKISAYRFIHRIRNRIGHTTYSSWCQWGVVTCTNFILWLLTARHCAQVKSEVHRLQAGYVLTGKLWVVMGARFGVSELVSTLISQPQWLWNIVDLINEMQGVFIFLILVVKNPKLYYLIRKRLGMEKAEYSEQRYFIVREDFINFSISDYQF</sequence>
<dbReference type="InterPro" id="IPR001111">
    <property type="entry name" value="TGF-b_propeptide"/>
</dbReference>
<feature type="domain" description="TGF-beta propeptide" evidence="2">
    <location>
        <begin position="79"/>
        <end position="160"/>
    </location>
</feature>
<dbReference type="PANTHER" id="PTHR46953">
    <property type="entry name" value="G-PROTEIN COUPLED RECEPTOR MTH-LIKE 1-RELATED"/>
    <property type="match status" value="1"/>
</dbReference>
<evidence type="ECO:0000256" key="1">
    <source>
        <dbReference type="SAM" id="MobiDB-lite"/>
    </source>
</evidence>
<evidence type="ECO:0000259" key="2">
    <source>
        <dbReference type="Pfam" id="PF00688"/>
    </source>
</evidence>
<keyword evidence="4" id="KW-1185">Reference proteome</keyword>
<dbReference type="InterPro" id="IPR052808">
    <property type="entry name" value="GPCR_Mth-like"/>
</dbReference>
<name>A0A8J2QR02_9NEOP</name>
<dbReference type="Pfam" id="PF00688">
    <property type="entry name" value="TGFb_propeptide"/>
    <property type="match status" value="1"/>
</dbReference>
<accession>A0A8J2QR02</accession>
<organism evidence="3 4">
    <name type="scientific">Danaus chrysippus</name>
    <name type="common">African queen</name>
    <dbReference type="NCBI Taxonomy" id="151541"/>
    <lineage>
        <taxon>Eukaryota</taxon>
        <taxon>Metazoa</taxon>
        <taxon>Ecdysozoa</taxon>
        <taxon>Arthropoda</taxon>
        <taxon>Hexapoda</taxon>
        <taxon>Insecta</taxon>
        <taxon>Pterygota</taxon>
        <taxon>Neoptera</taxon>
        <taxon>Endopterygota</taxon>
        <taxon>Lepidoptera</taxon>
        <taxon>Glossata</taxon>
        <taxon>Ditrysia</taxon>
        <taxon>Papilionoidea</taxon>
        <taxon>Nymphalidae</taxon>
        <taxon>Danainae</taxon>
        <taxon>Danaini</taxon>
        <taxon>Danaina</taxon>
        <taxon>Danaus</taxon>
        <taxon>Anosia</taxon>
    </lineage>
</organism>
<evidence type="ECO:0000313" key="3">
    <source>
        <dbReference type="EMBL" id="CAG9567003.1"/>
    </source>
</evidence>
<dbReference type="OrthoDB" id="5987191at2759"/>
<gene>
    <name evidence="3" type="ORF">DCHRY22_LOCUS7557</name>
</gene>
<dbReference type="Proteomes" id="UP000789524">
    <property type="component" value="Unassembled WGS sequence"/>
</dbReference>
<dbReference type="Gene3D" id="2.60.120.970">
    <property type="match status" value="1"/>
</dbReference>
<reference evidence="3" key="1">
    <citation type="submission" date="2021-09" db="EMBL/GenBank/DDBJ databases">
        <authorList>
            <person name="Martin H S."/>
        </authorList>
    </citation>
    <scope>NUCLEOTIDE SEQUENCE</scope>
</reference>